<sequence>MPLDPEVLDFLRSNPATDIGHLDTARQRHYKQLMIDLNFLRFGLPGPEVHEIADHAVPTPGGQVTARLYRPRSGGPLPAHLTLHGGGWWQGSIDDLVNDALCRRRCEEAGVVVVSLNYRLAPEHPFPAALDDAYAALRWLRSEAGPLGLDAANLSVGGSSAGANVAAALALKVRDGGEPPLTMQLLEVPFLDLTLETARRASTAPDAPSLLPDLVLAVEHYLPDPAIALDPYASPALAPDLAGLPPTIVLTAEHDPLHEEGEQYAKRVIADGGLATAERYPGALHGTGLLLTRTWSPARHWQDTVIDWLRTAHWDPATFRHRLLT</sequence>
<dbReference type="SUPFAM" id="SSF53474">
    <property type="entry name" value="alpha/beta-Hydrolases"/>
    <property type="match status" value="1"/>
</dbReference>
<proteinExistence type="predicted"/>
<dbReference type="InterPro" id="IPR029058">
    <property type="entry name" value="AB_hydrolase_fold"/>
</dbReference>
<keyword evidence="1" id="KW-0378">Hydrolase</keyword>
<protein>
    <recommendedName>
        <fullName evidence="2">Alpha/beta hydrolase fold-3 domain-containing protein</fullName>
    </recommendedName>
</protein>
<evidence type="ECO:0000256" key="1">
    <source>
        <dbReference type="ARBA" id="ARBA00022801"/>
    </source>
</evidence>
<organism evidence="3 4">
    <name type="scientific">Acrocarpospora macrocephala</name>
    <dbReference type="NCBI Taxonomy" id="150177"/>
    <lineage>
        <taxon>Bacteria</taxon>
        <taxon>Bacillati</taxon>
        <taxon>Actinomycetota</taxon>
        <taxon>Actinomycetes</taxon>
        <taxon>Streptosporangiales</taxon>
        <taxon>Streptosporangiaceae</taxon>
        <taxon>Acrocarpospora</taxon>
    </lineage>
</organism>
<accession>A0A5M3WF46</accession>
<comment type="caution">
    <text evidence="3">The sequence shown here is derived from an EMBL/GenBank/DDBJ whole genome shotgun (WGS) entry which is preliminary data.</text>
</comment>
<evidence type="ECO:0000259" key="2">
    <source>
        <dbReference type="Pfam" id="PF07859"/>
    </source>
</evidence>
<evidence type="ECO:0000313" key="3">
    <source>
        <dbReference type="EMBL" id="GES06949.1"/>
    </source>
</evidence>
<dbReference type="InterPro" id="IPR050300">
    <property type="entry name" value="GDXG_lipolytic_enzyme"/>
</dbReference>
<dbReference type="GO" id="GO:0016787">
    <property type="term" value="F:hydrolase activity"/>
    <property type="evidence" value="ECO:0007669"/>
    <property type="project" value="UniProtKB-KW"/>
</dbReference>
<dbReference type="Proteomes" id="UP000331127">
    <property type="component" value="Unassembled WGS sequence"/>
</dbReference>
<dbReference type="Pfam" id="PF07859">
    <property type="entry name" value="Abhydrolase_3"/>
    <property type="match status" value="1"/>
</dbReference>
<dbReference type="AlphaFoldDB" id="A0A5M3WF46"/>
<feature type="domain" description="Alpha/beta hydrolase fold-3" evidence="2">
    <location>
        <begin position="81"/>
        <end position="286"/>
    </location>
</feature>
<reference evidence="3 4" key="1">
    <citation type="submission" date="2019-10" db="EMBL/GenBank/DDBJ databases">
        <title>Whole genome shotgun sequence of Acrocarpospora macrocephala NBRC 16266.</title>
        <authorList>
            <person name="Ichikawa N."/>
            <person name="Kimura A."/>
            <person name="Kitahashi Y."/>
            <person name="Komaki H."/>
            <person name="Oguchi A."/>
        </authorList>
    </citation>
    <scope>NUCLEOTIDE SEQUENCE [LARGE SCALE GENOMIC DNA]</scope>
    <source>
        <strain evidence="3 4">NBRC 16266</strain>
    </source>
</reference>
<dbReference type="InterPro" id="IPR013094">
    <property type="entry name" value="AB_hydrolase_3"/>
</dbReference>
<dbReference type="EMBL" id="BLAE01000004">
    <property type="protein sequence ID" value="GES06949.1"/>
    <property type="molecule type" value="Genomic_DNA"/>
</dbReference>
<keyword evidence="4" id="KW-1185">Reference proteome</keyword>
<dbReference type="Gene3D" id="3.40.50.1820">
    <property type="entry name" value="alpha/beta hydrolase"/>
    <property type="match status" value="1"/>
</dbReference>
<dbReference type="PANTHER" id="PTHR48081">
    <property type="entry name" value="AB HYDROLASE SUPERFAMILY PROTEIN C4A8.06C"/>
    <property type="match status" value="1"/>
</dbReference>
<name>A0A5M3WF46_9ACTN</name>
<dbReference type="PANTHER" id="PTHR48081:SF8">
    <property type="entry name" value="ALPHA_BETA HYDROLASE FOLD-3 DOMAIN-CONTAINING PROTEIN-RELATED"/>
    <property type="match status" value="1"/>
</dbReference>
<gene>
    <name evidence="3" type="ORF">Amac_005440</name>
</gene>
<evidence type="ECO:0000313" key="4">
    <source>
        <dbReference type="Proteomes" id="UP000331127"/>
    </source>
</evidence>
<dbReference type="RefSeq" id="WP_170322266.1">
    <property type="nucleotide sequence ID" value="NZ_BAAAHL010000029.1"/>
</dbReference>